<evidence type="ECO:0000313" key="3">
    <source>
        <dbReference type="Proteomes" id="UP000268857"/>
    </source>
</evidence>
<dbReference type="Pfam" id="PF13472">
    <property type="entry name" value="Lipase_GDSL_2"/>
    <property type="match status" value="1"/>
</dbReference>
<accession>A0A433MXI2</accession>
<keyword evidence="3" id="KW-1185">Reference proteome</keyword>
<dbReference type="InterPro" id="IPR013830">
    <property type="entry name" value="SGNH_hydro"/>
</dbReference>
<dbReference type="PANTHER" id="PTHR30383">
    <property type="entry name" value="THIOESTERASE 1/PROTEASE 1/LYSOPHOSPHOLIPASE L1"/>
    <property type="match status" value="1"/>
</dbReference>
<evidence type="ECO:0000313" key="2">
    <source>
        <dbReference type="EMBL" id="RUR72865.1"/>
    </source>
</evidence>
<dbReference type="EMBL" id="RSCJ01000041">
    <property type="protein sequence ID" value="RUR72865.1"/>
    <property type="molecule type" value="Genomic_DNA"/>
</dbReference>
<dbReference type="GO" id="GO:0004622">
    <property type="term" value="F:phosphatidylcholine lysophospholipase activity"/>
    <property type="evidence" value="ECO:0007669"/>
    <property type="project" value="TreeGrafter"/>
</dbReference>
<reference evidence="2 3" key="1">
    <citation type="journal article" date="2019" name="Genome Biol. Evol.">
        <title>Day and night: Metabolic profiles and evolutionary relationships of six axenic non-marine cyanobacteria.</title>
        <authorList>
            <person name="Will S.E."/>
            <person name="Henke P."/>
            <person name="Boedeker C."/>
            <person name="Huang S."/>
            <person name="Brinkmann H."/>
            <person name="Rohde M."/>
            <person name="Jarek M."/>
            <person name="Friedl T."/>
            <person name="Seufert S."/>
            <person name="Schumacher M."/>
            <person name="Overmann J."/>
            <person name="Neumann-Schaal M."/>
            <person name="Petersen J."/>
        </authorList>
    </citation>
    <scope>NUCLEOTIDE SEQUENCE [LARGE SCALE GENOMIC DNA]</scope>
    <source>
        <strain evidence="2 3">PCC 6912</strain>
    </source>
</reference>
<dbReference type="SUPFAM" id="SSF52266">
    <property type="entry name" value="SGNH hydrolase"/>
    <property type="match status" value="1"/>
</dbReference>
<dbReference type="STRING" id="211165.GCA_000317285_04536"/>
<dbReference type="RefSeq" id="WP_016874905.1">
    <property type="nucleotide sequence ID" value="NZ_AJLN01000109.1"/>
</dbReference>
<feature type="domain" description="SGNH hydrolase-type esterase" evidence="1">
    <location>
        <begin position="18"/>
        <end position="208"/>
    </location>
</feature>
<dbReference type="PANTHER" id="PTHR30383:SF5">
    <property type="entry name" value="SGNH HYDROLASE-TYPE ESTERASE DOMAIN-CONTAINING PROTEIN"/>
    <property type="match status" value="1"/>
</dbReference>
<evidence type="ECO:0000259" key="1">
    <source>
        <dbReference type="Pfam" id="PF13472"/>
    </source>
</evidence>
<dbReference type="OrthoDB" id="252349at2"/>
<dbReference type="AlphaFoldDB" id="A0A433MXI2"/>
<sequence>MNTLAVPQQTRLGLKVIALGDSLIYGFGDPIGGGWIEQLRRRWMSAEHSSHALYNLGIRGNGVAQVQARLEQEFRRRGELRNRFPDLIVLSVGVNDSARLGRSDGRSVTEFMQFQAQLANLLDQARQLCNVVFVGMVPVDESKMPFMNCFYYNHADQYHYKEATKLACAARQIPYLDVFDLWLARGTNWVRSHLCSDGLHPNFQGYQALLQDVINWEPIAQLG</sequence>
<dbReference type="InterPro" id="IPR051532">
    <property type="entry name" value="Ester_Hydrolysis_Enzymes"/>
</dbReference>
<gene>
    <name evidence="2" type="primary">tesA</name>
    <name evidence="2" type="ORF">PCC6912_60070</name>
</gene>
<dbReference type="Proteomes" id="UP000268857">
    <property type="component" value="Unassembled WGS sequence"/>
</dbReference>
<protein>
    <submittedName>
        <fullName evidence="2">Arylesterase</fullName>
    </submittedName>
</protein>
<comment type="caution">
    <text evidence="2">The sequence shown here is derived from an EMBL/GenBank/DDBJ whole genome shotgun (WGS) entry which is preliminary data.</text>
</comment>
<organism evidence="2 3">
    <name type="scientific">Chlorogloeopsis fritschii PCC 6912</name>
    <dbReference type="NCBI Taxonomy" id="211165"/>
    <lineage>
        <taxon>Bacteria</taxon>
        <taxon>Bacillati</taxon>
        <taxon>Cyanobacteriota</taxon>
        <taxon>Cyanophyceae</taxon>
        <taxon>Nostocales</taxon>
        <taxon>Chlorogloeopsidaceae</taxon>
        <taxon>Chlorogloeopsis</taxon>
    </lineage>
</organism>
<proteinExistence type="predicted"/>
<dbReference type="InterPro" id="IPR036514">
    <property type="entry name" value="SGNH_hydro_sf"/>
</dbReference>
<name>A0A433MXI2_CHLFR</name>
<dbReference type="Gene3D" id="3.40.50.1110">
    <property type="entry name" value="SGNH hydrolase"/>
    <property type="match status" value="1"/>
</dbReference>